<evidence type="ECO:0000313" key="2">
    <source>
        <dbReference type="Proteomes" id="UP000315469"/>
    </source>
</evidence>
<dbReference type="InterPro" id="IPR016123">
    <property type="entry name" value="Mog1/PsbP_a/b/a-sand"/>
</dbReference>
<dbReference type="GeneID" id="90521464"/>
<dbReference type="Proteomes" id="UP000315469">
    <property type="component" value="Unassembled WGS sequence"/>
</dbReference>
<accession>A0ABY2ZCP4</accession>
<dbReference type="RefSeq" id="WP_003849020.1">
    <property type="nucleotide sequence ID" value="NZ_CP045720.1"/>
</dbReference>
<protein>
    <submittedName>
        <fullName evidence="1">DUF1795 domain-containing protein</fullName>
    </submittedName>
</protein>
<dbReference type="SUPFAM" id="SSF55724">
    <property type="entry name" value="Mog1p/PsbP-like"/>
    <property type="match status" value="1"/>
</dbReference>
<name>A0ABY2ZCP4_9GAMM</name>
<dbReference type="InterPro" id="IPR014894">
    <property type="entry name" value="DcrB/EagT6"/>
</dbReference>
<dbReference type="Pfam" id="PF08786">
    <property type="entry name" value="DcrB"/>
    <property type="match status" value="1"/>
</dbReference>
<sequence>MEIKSFALSEGTLNLSDAWQDHSINVLKFPASDATLVITRAWDISPEEENDYFSQQLARIKQRMKKVVMGEQVTSTIAGQSAKEVKLSFENQHVMMYEQLAIVRMEDHLLVLTFSRTTPFDADTDALWNSVKAGMQLGV</sequence>
<keyword evidence="2" id="KW-1185">Reference proteome</keyword>
<comment type="caution">
    <text evidence="1">The sequence shown here is derived from an EMBL/GenBank/DDBJ whole genome shotgun (WGS) entry which is preliminary data.</text>
</comment>
<dbReference type="Gene3D" id="3.40.1000.10">
    <property type="entry name" value="Mog1/PsbP, alpha/beta/alpha sandwich"/>
    <property type="match status" value="1"/>
</dbReference>
<gene>
    <name evidence="1" type="ORF">FJW02_19845</name>
</gene>
<dbReference type="EMBL" id="VHJB01000088">
    <property type="protein sequence ID" value="TPV30798.1"/>
    <property type="molecule type" value="Genomic_DNA"/>
</dbReference>
<proteinExistence type="predicted"/>
<organism evidence="1 2">
    <name type="scientific">Pantoea eucalypti</name>
    <dbReference type="NCBI Taxonomy" id="470933"/>
    <lineage>
        <taxon>Bacteria</taxon>
        <taxon>Pseudomonadati</taxon>
        <taxon>Pseudomonadota</taxon>
        <taxon>Gammaproteobacteria</taxon>
        <taxon>Enterobacterales</taxon>
        <taxon>Erwiniaceae</taxon>
        <taxon>Pantoea</taxon>
    </lineage>
</organism>
<evidence type="ECO:0000313" key="1">
    <source>
        <dbReference type="EMBL" id="TPV30798.1"/>
    </source>
</evidence>
<reference evidence="1 2" key="1">
    <citation type="submission" date="2019-06" db="EMBL/GenBank/DDBJ databases">
        <title>Taxogenomics and systematics of the genus Pantoea.</title>
        <authorList>
            <person name="Tambong J.T."/>
        </authorList>
    </citation>
    <scope>NUCLEOTIDE SEQUENCE [LARGE SCALE GENOMIC DNA]</scope>
    <source>
        <strain evidence="1 2">LMG 24197</strain>
    </source>
</reference>